<dbReference type="GO" id="GO:0008270">
    <property type="term" value="F:zinc ion binding"/>
    <property type="evidence" value="ECO:0007669"/>
    <property type="project" value="UniProtKB-KW"/>
</dbReference>
<dbReference type="CDD" id="cd16688">
    <property type="entry name" value="RING-H2_Vps11"/>
    <property type="match status" value="1"/>
</dbReference>
<evidence type="ECO:0000256" key="10">
    <source>
        <dbReference type="ARBA" id="ARBA00023228"/>
    </source>
</evidence>
<dbReference type="GO" id="GO:0006904">
    <property type="term" value="P:vesicle docking involved in exocytosis"/>
    <property type="evidence" value="ECO:0007669"/>
    <property type="project" value="TreeGrafter"/>
</dbReference>
<feature type="region of interest" description="Disordered" evidence="14">
    <location>
        <begin position="940"/>
        <end position="1024"/>
    </location>
</feature>
<evidence type="ECO:0000256" key="14">
    <source>
        <dbReference type="SAM" id="MobiDB-lite"/>
    </source>
</evidence>
<evidence type="ECO:0000256" key="8">
    <source>
        <dbReference type="ARBA" id="ARBA00022927"/>
    </source>
</evidence>
<evidence type="ECO:0000256" key="7">
    <source>
        <dbReference type="ARBA" id="ARBA00022833"/>
    </source>
</evidence>
<dbReference type="Gene3D" id="2.130.10.10">
    <property type="entry name" value="YVTN repeat-like/Quinoprotein amine dehydrogenase"/>
    <property type="match status" value="1"/>
</dbReference>
<dbReference type="GO" id="GO:0031902">
    <property type="term" value="C:late endosome membrane"/>
    <property type="evidence" value="ECO:0007669"/>
    <property type="project" value="UniProtKB-SubCell"/>
</dbReference>
<dbReference type="GO" id="GO:0006886">
    <property type="term" value="P:intracellular protein transport"/>
    <property type="evidence" value="ECO:0007669"/>
    <property type="project" value="UniProtKB-UniRule"/>
</dbReference>
<dbReference type="GO" id="GO:0030897">
    <property type="term" value="C:HOPS complex"/>
    <property type="evidence" value="ECO:0007669"/>
    <property type="project" value="TreeGrafter"/>
</dbReference>
<name>A0A1B6LZ17_9HEMI</name>
<keyword evidence="7" id="KW-0862">Zinc</keyword>
<dbReference type="FunFam" id="3.30.40.10:FF:000258">
    <property type="entry name" value="Vacuolar protein sorting-associated protein 11 homolog"/>
    <property type="match status" value="1"/>
</dbReference>
<dbReference type="PANTHER" id="PTHR23323:SF24">
    <property type="entry name" value="VACUOLAR PROTEIN SORTING-ASSOCIATED PROTEIN 11 HOMOLOG"/>
    <property type="match status" value="1"/>
</dbReference>
<evidence type="ECO:0000256" key="4">
    <source>
        <dbReference type="ARBA" id="ARBA00022448"/>
    </source>
</evidence>
<proteinExistence type="inferred from homology"/>
<gene>
    <name evidence="16" type="ORF">g.15042</name>
</gene>
<organism evidence="16">
    <name type="scientific">Graphocephala atropunctata</name>
    <dbReference type="NCBI Taxonomy" id="36148"/>
    <lineage>
        <taxon>Eukaryota</taxon>
        <taxon>Metazoa</taxon>
        <taxon>Ecdysozoa</taxon>
        <taxon>Arthropoda</taxon>
        <taxon>Hexapoda</taxon>
        <taxon>Insecta</taxon>
        <taxon>Pterygota</taxon>
        <taxon>Neoptera</taxon>
        <taxon>Paraneoptera</taxon>
        <taxon>Hemiptera</taxon>
        <taxon>Auchenorrhyncha</taxon>
        <taxon>Membracoidea</taxon>
        <taxon>Cicadellidae</taxon>
        <taxon>Cicadellinae</taxon>
        <taxon>Cicadellini</taxon>
        <taxon>Graphocephala</taxon>
    </lineage>
</organism>
<evidence type="ECO:0000256" key="12">
    <source>
        <dbReference type="PROSITE-ProRule" id="PRU00175"/>
    </source>
</evidence>
<dbReference type="Pfam" id="PF12451">
    <property type="entry name" value="VPS11_C"/>
    <property type="match status" value="1"/>
</dbReference>
<evidence type="ECO:0000256" key="2">
    <source>
        <dbReference type="ARBA" id="ARBA00004492"/>
    </source>
</evidence>
<comment type="similarity">
    <text evidence="3 11">Belongs to the VPS11 family.</text>
</comment>
<keyword evidence="8" id="KW-0653">Protein transport</keyword>
<dbReference type="Pfam" id="PF23341">
    <property type="entry name" value="PEP5_VPS11_N"/>
    <property type="match status" value="1"/>
</dbReference>
<comment type="subcellular location">
    <subcellularLocation>
        <location evidence="2">Late endosome membrane</location>
        <topology evidence="2">Peripheral membrane protein</topology>
        <orientation evidence="2">Cytoplasmic side</orientation>
    </subcellularLocation>
    <subcellularLocation>
        <location evidence="1">Lysosome</location>
    </subcellularLocation>
</comment>
<keyword evidence="9 11" id="KW-0472">Membrane</keyword>
<accession>A0A1B6LZ17</accession>
<dbReference type="SUPFAM" id="SSF50978">
    <property type="entry name" value="WD40 repeat-like"/>
    <property type="match status" value="1"/>
</dbReference>
<evidence type="ECO:0000256" key="3">
    <source>
        <dbReference type="ARBA" id="ARBA00007070"/>
    </source>
</evidence>
<feature type="repeat" description="CHCR" evidence="13">
    <location>
        <begin position="396"/>
        <end position="544"/>
    </location>
</feature>
<dbReference type="GO" id="GO:0007032">
    <property type="term" value="P:endosome organization"/>
    <property type="evidence" value="ECO:0007669"/>
    <property type="project" value="TreeGrafter"/>
</dbReference>
<dbReference type="PANTHER" id="PTHR23323">
    <property type="entry name" value="VACUOLAR PROTEIN SORTING-ASSOCIATED PROTEIN"/>
    <property type="match status" value="1"/>
</dbReference>
<evidence type="ECO:0000256" key="1">
    <source>
        <dbReference type="ARBA" id="ARBA00004371"/>
    </source>
</evidence>
<dbReference type="PIRSF" id="PIRSF007860">
    <property type="entry name" value="VPS11"/>
    <property type="match status" value="1"/>
</dbReference>
<dbReference type="InterPro" id="IPR000547">
    <property type="entry name" value="Clathrin_H-chain/VPS_repeat"/>
</dbReference>
<dbReference type="GO" id="GO:0005764">
    <property type="term" value="C:lysosome"/>
    <property type="evidence" value="ECO:0007669"/>
    <property type="project" value="UniProtKB-SubCell"/>
</dbReference>
<evidence type="ECO:0000256" key="5">
    <source>
        <dbReference type="ARBA" id="ARBA00022723"/>
    </source>
</evidence>
<dbReference type="GO" id="GO:0007033">
    <property type="term" value="P:vacuole organization"/>
    <property type="evidence" value="ECO:0007669"/>
    <property type="project" value="TreeGrafter"/>
</dbReference>
<dbReference type="InterPro" id="IPR057308">
    <property type="entry name" value="CHCR_PEP5_VPS11"/>
</dbReference>
<evidence type="ECO:0000259" key="15">
    <source>
        <dbReference type="PROSITE" id="PS50089"/>
    </source>
</evidence>
<feature type="domain" description="RING-type" evidence="15">
    <location>
        <begin position="812"/>
        <end position="850"/>
    </location>
</feature>
<evidence type="ECO:0000256" key="9">
    <source>
        <dbReference type="ARBA" id="ARBA00023136"/>
    </source>
</evidence>
<keyword evidence="4" id="KW-0813">Transport</keyword>
<dbReference type="GO" id="GO:0030674">
    <property type="term" value="F:protein-macromolecule adaptor activity"/>
    <property type="evidence" value="ECO:0007669"/>
    <property type="project" value="TreeGrafter"/>
</dbReference>
<dbReference type="InterPro" id="IPR016528">
    <property type="entry name" value="VPS11"/>
</dbReference>
<dbReference type="Pfam" id="PF23356">
    <property type="entry name" value="TPR_PEP5_VPS11"/>
    <property type="match status" value="1"/>
</dbReference>
<dbReference type="InterPro" id="IPR013083">
    <property type="entry name" value="Znf_RING/FYVE/PHD"/>
</dbReference>
<reference evidence="16" key="1">
    <citation type="submission" date="2015-11" db="EMBL/GenBank/DDBJ databases">
        <title>De novo transcriptome assembly of four potential Pierce s Disease insect vectors from Arizona vineyards.</title>
        <authorList>
            <person name="Tassone E.E."/>
        </authorList>
    </citation>
    <scope>NUCLEOTIDE SEQUENCE</scope>
</reference>
<dbReference type="InterPro" id="IPR036322">
    <property type="entry name" value="WD40_repeat_dom_sf"/>
</dbReference>
<dbReference type="SUPFAM" id="SSF57850">
    <property type="entry name" value="RING/U-box"/>
    <property type="match status" value="1"/>
</dbReference>
<keyword evidence="10" id="KW-0458">Lysosome</keyword>
<dbReference type="InterPro" id="IPR001841">
    <property type="entry name" value="Znf_RING"/>
</dbReference>
<protein>
    <recommendedName>
        <fullName evidence="11">Vacuolar protein sorting-associated protein 11 homolog</fullName>
    </recommendedName>
</protein>
<sequence length="1024" mass="117227">MAFLEWRRFNFFDLKKSIDSQKLQQYIGDVRITATSSGRGLLVLADSDGNVHLVTRNFDISTFRAYDRNISIVEQGRHSPFLVTIGEDEVGVNPIIKVWNVEKLDQQKHPTCVRISRTHLPNKAVSTSCLCLNDSLTLMAVGFIDGSVIIYQGDVTRERTNKQRILKGASQPVTGLAFQTNGKETFLYVATTTNVYLYNITHKDREIRDTLDTVGCAPHCSILAESMQDTHFMIARNDAVYCYTTDGRGPCYAVEGEKILLQWYRSYLIIIAKSAAVQPPKINEPSEEFGREKHILTVLDIQNKFIVFTVAVREVRDVLAEWGSLYVLTGDHALSLLVEKDLQSKLALLFKKNLYDVSIRIAKSHQYDMEGLVDIFRQYGDHLYGKGDHNAAIEQYIKTIGKLEPSYVIRKFLQSHQIDNLTDYLQALHKQGVASADHTTLLLNCYTKLNKIDKFKEFIMTKDREVDFDVEVAISVCRHTSSEDALLLAEKHNLHSWYLKMQIEDHEKYSSAVEYIGKLKFPEAEENTKKFGNILLQHAPKEATDLLKRLCTSYRPSSKPLIDQNCVKNSVEYDVEKANPADFIHLFENNSERLVEFLEYLIQTTHKWEPLVYNTLVEHYLQVWSRLSDDATRKQWEQRIVRLLESPDARYDRHQTLILCQSVNFRPGVLYLYEENKLYQQILQYHLSQQDYQSVLACCSRFGLQDSSLWVQALWAGASDVDMPSHLLVEILNVIEKERLLSPLLVIDALSNWNTVKVGDIRSYLQSVLHAEERLTDQDQARIKKYTEETARIRSQISNMQNSAIVFQGSRCCLCKRQLELPSVHFLCQHSFHQHCFQSYSDNENECPACLSKNKLIMDFIKAQEQGRDLHETFHSQLEKADDGFTLVADYFGRGVFNKLTIVNDSSLKPPIKTISSLMLPIRSGLTDIEKNPVWTPPQKTATVKIKPAIEQPVPTKARREAASPSKYQPPLVSDSISQVLKSPTVPSSKPPPSLNPFEEDEYPAHYNPFEDDDDDKNKNPFAS</sequence>
<dbReference type="PROSITE" id="PS50089">
    <property type="entry name" value="ZF_RING_2"/>
    <property type="match status" value="1"/>
</dbReference>
<keyword evidence="5" id="KW-0479">Metal-binding</keyword>
<evidence type="ECO:0000256" key="11">
    <source>
        <dbReference type="PIRNR" id="PIRNR007860"/>
    </source>
</evidence>
<dbReference type="Gene3D" id="3.30.40.10">
    <property type="entry name" value="Zinc/RING finger domain, C3HC4 (zinc finger)"/>
    <property type="match status" value="1"/>
</dbReference>
<evidence type="ECO:0000256" key="13">
    <source>
        <dbReference type="PROSITE-ProRule" id="PRU01006"/>
    </source>
</evidence>
<dbReference type="GO" id="GO:0048284">
    <property type="term" value="P:organelle fusion"/>
    <property type="evidence" value="ECO:0007669"/>
    <property type="project" value="TreeGrafter"/>
</dbReference>
<dbReference type="InterPro" id="IPR015943">
    <property type="entry name" value="WD40/YVTN_repeat-like_dom_sf"/>
</dbReference>
<keyword evidence="6 12" id="KW-0863">Zinc-finger</keyword>
<evidence type="ECO:0000313" key="16">
    <source>
        <dbReference type="EMBL" id="JAT28928.1"/>
    </source>
</evidence>
<evidence type="ECO:0000256" key="6">
    <source>
        <dbReference type="ARBA" id="ARBA00022771"/>
    </source>
</evidence>
<dbReference type="PROSITE" id="PS50236">
    <property type="entry name" value="CHCR"/>
    <property type="match status" value="1"/>
</dbReference>
<dbReference type="InterPro" id="IPR024763">
    <property type="entry name" value="VPS11_C"/>
</dbReference>
<dbReference type="AlphaFoldDB" id="A0A1B6LZ17"/>
<dbReference type="EMBL" id="GEBQ01011049">
    <property type="protein sequence ID" value="JAT28928.1"/>
    <property type="molecule type" value="Transcribed_RNA"/>
</dbReference>
<dbReference type="InterPro" id="IPR057307">
    <property type="entry name" value="PEP5_VPS11_N"/>
</dbReference>